<proteinExistence type="predicted"/>
<organism evidence="8 9">
    <name type="scientific">Denitrobaculum tricleocarpae</name>
    <dbReference type="NCBI Taxonomy" id="2591009"/>
    <lineage>
        <taxon>Bacteria</taxon>
        <taxon>Pseudomonadati</taxon>
        <taxon>Pseudomonadota</taxon>
        <taxon>Alphaproteobacteria</taxon>
        <taxon>Rhodospirillales</taxon>
        <taxon>Rhodospirillaceae</taxon>
        <taxon>Denitrobaculum</taxon>
    </lineage>
</organism>
<dbReference type="GO" id="GO:0042026">
    <property type="term" value="P:protein refolding"/>
    <property type="evidence" value="ECO:0007669"/>
    <property type="project" value="TreeGrafter"/>
</dbReference>
<dbReference type="RefSeq" id="WP_142895635.1">
    <property type="nucleotide sequence ID" value="NZ_ML660053.1"/>
</dbReference>
<gene>
    <name evidence="8" type="ORF">FKG95_07160</name>
</gene>
<keyword evidence="5" id="KW-0143">Chaperone</keyword>
<name>A0A545TXT7_9PROT</name>
<evidence type="ECO:0000256" key="1">
    <source>
        <dbReference type="ARBA" id="ARBA00022723"/>
    </source>
</evidence>
<dbReference type="CDD" id="cd06257">
    <property type="entry name" value="DnaJ"/>
    <property type="match status" value="1"/>
</dbReference>
<feature type="domain" description="J" evidence="7">
    <location>
        <begin position="3"/>
        <end position="68"/>
    </location>
</feature>
<dbReference type="PRINTS" id="PR00625">
    <property type="entry name" value="JDOMAIN"/>
</dbReference>
<dbReference type="InterPro" id="IPR001623">
    <property type="entry name" value="DnaJ_domain"/>
</dbReference>
<keyword evidence="3" id="KW-0863">Zinc-finger</keyword>
<dbReference type="InterPro" id="IPR008971">
    <property type="entry name" value="HSP40/DnaJ_pept-bd"/>
</dbReference>
<dbReference type="Proteomes" id="UP000315252">
    <property type="component" value="Unassembled WGS sequence"/>
</dbReference>
<accession>A0A545TXT7</accession>
<keyword evidence="4" id="KW-0862">Zinc</keyword>
<dbReference type="OrthoDB" id="9779889at2"/>
<dbReference type="SMART" id="SM00271">
    <property type="entry name" value="DnaJ"/>
    <property type="match status" value="1"/>
</dbReference>
<protein>
    <submittedName>
        <fullName evidence="8">J domain-containing protein</fullName>
    </submittedName>
</protein>
<dbReference type="InterPro" id="IPR002939">
    <property type="entry name" value="DnaJ_C"/>
</dbReference>
<evidence type="ECO:0000256" key="5">
    <source>
        <dbReference type="ARBA" id="ARBA00023186"/>
    </source>
</evidence>
<evidence type="ECO:0000256" key="6">
    <source>
        <dbReference type="SAM" id="MobiDB-lite"/>
    </source>
</evidence>
<dbReference type="PROSITE" id="PS50076">
    <property type="entry name" value="DNAJ_2"/>
    <property type="match status" value="1"/>
</dbReference>
<evidence type="ECO:0000313" key="9">
    <source>
        <dbReference type="Proteomes" id="UP000315252"/>
    </source>
</evidence>
<feature type="region of interest" description="Disordered" evidence="6">
    <location>
        <begin position="237"/>
        <end position="262"/>
    </location>
</feature>
<dbReference type="GO" id="GO:0008270">
    <property type="term" value="F:zinc ion binding"/>
    <property type="evidence" value="ECO:0007669"/>
    <property type="project" value="UniProtKB-KW"/>
</dbReference>
<dbReference type="Pfam" id="PF01556">
    <property type="entry name" value="DnaJ_C"/>
    <property type="match status" value="1"/>
</dbReference>
<evidence type="ECO:0000256" key="2">
    <source>
        <dbReference type="ARBA" id="ARBA00022737"/>
    </source>
</evidence>
<reference evidence="8 9" key="1">
    <citation type="submission" date="2019-06" db="EMBL/GenBank/DDBJ databases">
        <title>Whole genome sequence for Rhodospirillaceae sp. R148.</title>
        <authorList>
            <person name="Wang G."/>
        </authorList>
    </citation>
    <scope>NUCLEOTIDE SEQUENCE [LARGE SCALE GENOMIC DNA]</scope>
    <source>
        <strain evidence="8 9">R148</strain>
    </source>
</reference>
<keyword evidence="2" id="KW-0677">Repeat</keyword>
<comment type="caution">
    <text evidence="8">The sequence shown here is derived from an EMBL/GenBank/DDBJ whole genome shotgun (WGS) entry which is preliminary data.</text>
</comment>
<dbReference type="FunFam" id="2.60.260.20:FF:000005">
    <property type="entry name" value="Chaperone protein dnaJ 1, mitochondrial"/>
    <property type="match status" value="1"/>
</dbReference>
<keyword evidence="9" id="KW-1185">Reference proteome</keyword>
<dbReference type="AlphaFoldDB" id="A0A545TXT7"/>
<dbReference type="EMBL" id="VHSH01000002">
    <property type="protein sequence ID" value="TQV82004.1"/>
    <property type="molecule type" value="Genomic_DNA"/>
</dbReference>
<keyword evidence="1" id="KW-0479">Metal-binding</keyword>
<dbReference type="GO" id="GO:0051082">
    <property type="term" value="F:unfolded protein binding"/>
    <property type="evidence" value="ECO:0007669"/>
    <property type="project" value="InterPro"/>
</dbReference>
<evidence type="ECO:0000256" key="4">
    <source>
        <dbReference type="ARBA" id="ARBA00022833"/>
    </source>
</evidence>
<dbReference type="Gene3D" id="1.10.287.110">
    <property type="entry name" value="DnaJ domain"/>
    <property type="match status" value="1"/>
</dbReference>
<evidence type="ECO:0000256" key="3">
    <source>
        <dbReference type="ARBA" id="ARBA00022771"/>
    </source>
</evidence>
<dbReference type="GO" id="GO:0005737">
    <property type="term" value="C:cytoplasm"/>
    <property type="evidence" value="ECO:0007669"/>
    <property type="project" value="TreeGrafter"/>
</dbReference>
<evidence type="ECO:0000313" key="8">
    <source>
        <dbReference type="EMBL" id="TQV82004.1"/>
    </source>
</evidence>
<dbReference type="CDD" id="cd10747">
    <property type="entry name" value="DnaJ_C"/>
    <property type="match status" value="1"/>
</dbReference>
<dbReference type="Gene3D" id="2.60.260.20">
    <property type="entry name" value="Urease metallochaperone UreE, N-terminal domain"/>
    <property type="match status" value="2"/>
</dbReference>
<dbReference type="InterPro" id="IPR036869">
    <property type="entry name" value="J_dom_sf"/>
</dbReference>
<dbReference type="PANTHER" id="PTHR43096:SF48">
    <property type="entry name" value="CHAPERONE PROTEIN DNAJ"/>
    <property type="match status" value="1"/>
</dbReference>
<dbReference type="Pfam" id="PF00226">
    <property type="entry name" value="DnaJ"/>
    <property type="match status" value="1"/>
</dbReference>
<dbReference type="SUPFAM" id="SSF46565">
    <property type="entry name" value="Chaperone J-domain"/>
    <property type="match status" value="1"/>
</dbReference>
<evidence type="ECO:0000259" key="7">
    <source>
        <dbReference type="PROSITE" id="PS50076"/>
    </source>
</evidence>
<dbReference type="SUPFAM" id="SSF49493">
    <property type="entry name" value="HSP40/DnaJ peptide-binding domain"/>
    <property type="match status" value="2"/>
</dbReference>
<sequence length="305" mass="32883">MKDPYKTLNVSKTATADEIKSAYRKLAKKLHPDLNPGNEAIEQQFKEVSQAYGILGDAEKRKKFDAGQIDSSGQDTGWQGGFYRQRAGDSQKYSRYDFGEDVGVGDIFSDLFGGGRSQRRTHSVRRKGADVSYAVDVDFMEAAAGATKRIRLGEGKTLDIRIPPGTEDGQSLRLKGQGMAGVGGAPSGDALIEVTVRGHPHFSRDGMNITLDLPVSLPEAVLGAAITVPTMAGKVSMKIPPGSNSGTTLRLKGKGIPGRGDKAAGDQLVKLRVVLPEAPNDEFKNFIETWSENNKYNPRAKTDLS</sequence>
<dbReference type="PANTHER" id="PTHR43096">
    <property type="entry name" value="DNAJ HOMOLOG 1, MITOCHONDRIAL-RELATED"/>
    <property type="match status" value="1"/>
</dbReference>